<protein>
    <submittedName>
        <fullName evidence="11">Membrane fusion protein, cobalt-zinc-cadmium efflux system</fullName>
    </submittedName>
</protein>
<evidence type="ECO:0000256" key="3">
    <source>
        <dbReference type="ARBA" id="ARBA00022833"/>
    </source>
</evidence>
<dbReference type="GO" id="GO:0030288">
    <property type="term" value="C:outer membrane-bounded periplasmic space"/>
    <property type="evidence" value="ECO:0007669"/>
    <property type="project" value="TreeGrafter"/>
</dbReference>
<dbReference type="STRING" id="797277.SAMN05216198_3907"/>
<name>A0A1H1Y9Q7_9GAMM</name>
<dbReference type="Pfam" id="PF25954">
    <property type="entry name" value="Beta-barrel_RND_2"/>
    <property type="match status" value="1"/>
</dbReference>
<evidence type="ECO:0000256" key="1">
    <source>
        <dbReference type="ARBA" id="ARBA00009477"/>
    </source>
</evidence>
<keyword evidence="3" id="KW-0862">Zinc</keyword>
<dbReference type="GO" id="GO:0015679">
    <property type="term" value="P:plasma membrane copper ion transport"/>
    <property type="evidence" value="ECO:0007669"/>
    <property type="project" value="TreeGrafter"/>
</dbReference>
<dbReference type="OrthoDB" id="9768185at2"/>
<dbReference type="Gene3D" id="2.40.420.20">
    <property type="match status" value="1"/>
</dbReference>
<evidence type="ECO:0000259" key="9">
    <source>
        <dbReference type="Pfam" id="PF25973"/>
    </source>
</evidence>
<dbReference type="GO" id="GO:0022857">
    <property type="term" value="F:transmembrane transporter activity"/>
    <property type="evidence" value="ECO:0007669"/>
    <property type="project" value="InterPro"/>
</dbReference>
<feature type="domain" description="CusB-like beta-barrel" evidence="8">
    <location>
        <begin position="215"/>
        <end position="287"/>
    </location>
</feature>
<feature type="chain" id="PRO_5009266339" evidence="7">
    <location>
        <begin position="22"/>
        <end position="371"/>
    </location>
</feature>
<evidence type="ECO:0000313" key="12">
    <source>
        <dbReference type="Proteomes" id="UP000243426"/>
    </source>
</evidence>
<dbReference type="Gene3D" id="2.40.50.100">
    <property type="match status" value="1"/>
</dbReference>
<dbReference type="PANTHER" id="PTHR30097:SF4">
    <property type="entry name" value="SLR6042 PROTEIN"/>
    <property type="match status" value="1"/>
</dbReference>
<feature type="domain" description="CzcB-like barrel-sandwich hybrid" evidence="9">
    <location>
        <begin position="140"/>
        <end position="212"/>
    </location>
</feature>
<evidence type="ECO:0000256" key="5">
    <source>
        <dbReference type="ARBA" id="ARBA00058766"/>
    </source>
</evidence>
<dbReference type="GO" id="GO:0046914">
    <property type="term" value="F:transition metal ion binding"/>
    <property type="evidence" value="ECO:0007669"/>
    <property type="project" value="TreeGrafter"/>
</dbReference>
<evidence type="ECO:0000259" key="8">
    <source>
        <dbReference type="Pfam" id="PF25954"/>
    </source>
</evidence>
<dbReference type="AlphaFoldDB" id="A0A1H1Y9Q7"/>
<dbReference type="FunFam" id="2.40.30.170:FF:000010">
    <property type="entry name" value="Efflux RND transporter periplasmic adaptor subunit"/>
    <property type="match status" value="1"/>
</dbReference>
<evidence type="ECO:0000259" key="10">
    <source>
        <dbReference type="Pfam" id="PF25975"/>
    </source>
</evidence>
<dbReference type="PANTHER" id="PTHR30097">
    <property type="entry name" value="CATION EFFLUX SYSTEM PROTEIN CUSB"/>
    <property type="match status" value="1"/>
</dbReference>
<feature type="signal peptide" evidence="7">
    <location>
        <begin position="1"/>
        <end position="21"/>
    </location>
</feature>
<dbReference type="NCBIfam" id="TIGR01730">
    <property type="entry name" value="RND_mfp"/>
    <property type="match status" value="1"/>
</dbReference>
<evidence type="ECO:0000256" key="7">
    <source>
        <dbReference type="SAM" id="SignalP"/>
    </source>
</evidence>
<reference evidence="12" key="1">
    <citation type="submission" date="2016-10" db="EMBL/GenBank/DDBJ databases">
        <authorList>
            <person name="Varghese N."/>
            <person name="Submissions S."/>
        </authorList>
    </citation>
    <scope>NUCLEOTIDE SEQUENCE [LARGE SCALE GENOMIC DNA]</scope>
    <source>
        <strain evidence="12">2SM5</strain>
    </source>
</reference>
<dbReference type="InterPro" id="IPR058649">
    <property type="entry name" value="CzcB_C"/>
</dbReference>
<feature type="region of interest" description="Disordered" evidence="6">
    <location>
        <begin position="31"/>
        <end position="98"/>
    </location>
</feature>
<dbReference type="GO" id="GO:0016020">
    <property type="term" value="C:membrane"/>
    <property type="evidence" value="ECO:0007669"/>
    <property type="project" value="InterPro"/>
</dbReference>
<keyword evidence="4" id="KW-0105">Cadmium resistance</keyword>
<dbReference type="InterPro" id="IPR051909">
    <property type="entry name" value="MFP_Cation_Efflux"/>
</dbReference>
<dbReference type="Pfam" id="PF25973">
    <property type="entry name" value="BSH_CzcB"/>
    <property type="match status" value="1"/>
</dbReference>
<comment type="similarity">
    <text evidence="1">Belongs to the membrane fusion protein (MFP) (TC 8.A.1) family.</text>
</comment>
<keyword evidence="12" id="KW-1185">Reference proteome</keyword>
<gene>
    <name evidence="11" type="ORF">SAMN05216198_3907</name>
</gene>
<evidence type="ECO:0000256" key="2">
    <source>
        <dbReference type="ARBA" id="ARBA00022448"/>
    </source>
</evidence>
<dbReference type="InterPro" id="IPR058647">
    <property type="entry name" value="BSH_CzcB-like"/>
</dbReference>
<evidence type="ECO:0000256" key="6">
    <source>
        <dbReference type="SAM" id="MobiDB-lite"/>
    </source>
</evidence>
<evidence type="ECO:0000256" key="4">
    <source>
        <dbReference type="ARBA" id="ARBA00043263"/>
    </source>
</evidence>
<evidence type="ECO:0000313" key="11">
    <source>
        <dbReference type="EMBL" id="SDT18104.1"/>
    </source>
</evidence>
<dbReference type="EMBL" id="LT629748">
    <property type="protein sequence ID" value="SDT18104.1"/>
    <property type="molecule type" value="Genomic_DNA"/>
</dbReference>
<dbReference type="GO" id="GO:0046686">
    <property type="term" value="P:response to cadmium ion"/>
    <property type="evidence" value="ECO:0007669"/>
    <property type="project" value="UniProtKB-KW"/>
</dbReference>
<dbReference type="Pfam" id="PF25975">
    <property type="entry name" value="CzcB_C"/>
    <property type="match status" value="1"/>
</dbReference>
<feature type="compositionally biased region" description="Basic and acidic residues" evidence="6">
    <location>
        <begin position="31"/>
        <end position="93"/>
    </location>
</feature>
<organism evidence="11 12">
    <name type="scientific">Halopseudomonas litoralis</name>
    <dbReference type="NCBI Taxonomy" id="797277"/>
    <lineage>
        <taxon>Bacteria</taxon>
        <taxon>Pseudomonadati</taxon>
        <taxon>Pseudomonadota</taxon>
        <taxon>Gammaproteobacteria</taxon>
        <taxon>Pseudomonadales</taxon>
        <taxon>Pseudomonadaceae</taxon>
        <taxon>Halopseudomonas</taxon>
    </lineage>
</organism>
<dbReference type="InterPro" id="IPR058792">
    <property type="entry name" value="Beta-barrel_RND_2"/>
</dbReference>
<keyword evidence="7" id="KW-0732">Signal</keyword>
<accession>A0A1H1Y9Q7</accession>
<keyword evidence="2" id="KW-0813">Transport</keyword>
<dbReference type="GO" id="GO:0060003">
    <property type="term" value="P:copper ion export"/>
    <property type="evidence" value="ECO:0007669"/>
    <property type="project" value="TreeGrafter"/>
</dbReference>
<dbReference type="SUPFAM" id="SSF111369">
    <property type="entry name" value="HlyD-like secretion proteins"/>
    <property type="match status" value="1"/>
</dbReference>
<dbReference type="Proteomes" id="UP000243426">
    <property type="component" value="Chromosome I"/>
</dbReference>
<dbReference type="InterPro" id="IPR006143">
    <property type="entry name" value="RND_pump_MFP"/>
</dbReference>
<dbReference type="Gene3D" id="2.40.30.170">
    <property type="match status" value="1"/>
</dbReference>
<sequence>MNKLLNLVLGSLLLAGLPLHSAIAVTDPKVETRAAHTEEEASHQHESEEPEAEAEHSEEEHGEREGDHAAEEAGHDDHDGHAEEGQAEGHEGHEENEEPVLTLSADLLREFGGEIAVADAGVIRQQVSLPGEIQLNKEAVAHISPRFAAKIVEVRAKIGDKVSAGETLAVAESSETLARFNLTSLIDGVVINRDVTLGEHLSPDDTAFVVADVSTLWADIALYPKQVPLVEVGQPVRLSTSYGPEPVDARIDYVAPSVDERTRTGLARVFLPNESRAWKPGMFVQSDIAIGEYPVDVVVPEGAIIDLEGQPTVFVQEGERWEPRSVKLGRDDGKMVEVLSGLEPGESYIVEGGFVLKAQLQKNEFESGHNH</sequence>
<comment type="function">
    <text evidence="5">CzcA and CzcB together would act in zinc efflux nearly as effectively as the complete czc efflux system (CzcABC). The CzcB protein is thought to funnel zinc cations to the CzcA transport protein.</text>
</comment>
<feature type="domain" description="CzcB-like C-terminal circularly permuted SH3-like" evidence="10">
    <location>
        <begin position="297"/>
        <end position="357"/>
    </location>
</feature>
<proteinExistence type="inferred from homology"/>
<dbReference type="RefSeq" id="WP_090276086.1">
    <property type="nucleotide sequence ID" value="NZ_LT629748.1"/>
</dbReference>
<dbReference type="FunFam" id="2.40.420.20:FF:000006">
    <property type="entry name" value="RND family efflux transporter MFP subunit"/>
    <property type="match status" value="1"/>
</dbReference>